<reference evidence="3" key="1">
    <citation type="submission" date="2023-03" db="EMBL/GenBank/DDBJ databases">
        <title>Massive genome expansion in bonnet fungi (Mycena s.s.) driven by repeated elements and novel gene families across ecological guilds.</title>
        <authorList>
            <consortium name="Lawrence Berkeley National Laboratory"/>
            <person name="Harder C.B."/>
            <person name="Miyauchi S."/>
            <person name="Viragh M."/>
            <person name="Kuo A."/>
            <person name="Thoen E."/>
            <person name="Andreopoulos B."/>
            <person name="Lu D."/>
            <person name="Skrede I."/>
            <person name="Drula E."/>
            <person name="Henrissat B."/>
            <person name="Morin E."/>
            <person name="Kohler A."/>
            <person name="Barry K."/>
            <person name="LaButti K."/>
            <person name="Morin E."/>
            <person name="Salamov A."/>
            <person name="Lipzen A."/>
            <person name="Mereny Z."/>
            <person name="Hegedus B."/>
            <person name="Baldrian P."/>
            <person name="Stursova M."/>
            <person name="Weitz H."/>
            <person name="Taylor A."/>
            <person name="Grigoriev I.V."/>
            <person name="Nagy L.G."/>
            <person name="Martin F."/>
            <person name="Kauserud H."/>
        </authorList>
    </citation>
    <scope>NUCLEOTIDE SEQUENCE</scope>
    <source>
        <strain evidence="3">CBHHK200</strain>
    </source>
</reference>
<dbReference type="InterPro" id="IPR029476">
    <property type="entry name" value="DNase_NucA_NucB"/>
</dbReference>
<feature type="chain" id="PRO_5042441671" description="Deoxyribonuclease NucA/NucB domain-containing protein" evidence="1">
    <location>
        <begin position="24"/>
        <end position="542"/>
    </location>
</feature>
<organism evidence="3 5">
    <name type="scientific">Mycena alexandri</name>
    <dbReference type="NCBI Taxonomy" id="1745969"/>
    <lineage>
        <taxon>Eukaryota</taxon>
        <taxon>Fungi</taxon>
        <taxon>Dikarya</taxon>
        <taxon>Basidiomycota</taxon>
        <taxon>Agaricomycotina</taxon>
        <taxon>Agaricomycetes</taxon>
        <taxon>Agaricomycetidae</taxon>
        <taxon>Agaricales</taxon>
        <taxon>Marasmiineae</taxon>
        <taxon>Mycenaceae</taxon>
        <taxon>Mycena</taxon>
    </lineage>
</organism>
<evidence type="ECO:0000313" key="3">
    <source>
        <dbReference type="EMBL" id="KAJ7017245.1"/>
    </source>
</evidence>
<evidence type="ECO:0000313" key="5">
    <source>
        <dbReference type="Proteomes" id="UP001218188"/>
    </source>
</evidence>
<keyword evidence="1" id="KW-0732">Signal</keyword>
<keyword evidence="5" id="KW-1185">Reference proteome</keyword>
<evidence type="ECO:0000256" key="1">
    <source>
        <dbReference type="SAM" id="SignalP"/>
    </source>
</evidence>
<dbReference type="Proteomes" id="UP001218188">
    <property type="component" value="Unassembled WGS sequence"/>
</dbReference>
<proteinExistence type="predicted"/>
<protein>
    <recommendedName>
        <fullName evidence="2">Deoxyribonuclease NucA/NucB domain-containing protein</fullName>
    </recommendedName>
</protein>
<name>A0AAD6RZL9_9AGAR</name>
<dbReference type="AlphaFoldDB" id="A0AAD6RZL9"/>
<evidence type="ECO:0000313" key="4">
    <source>
        <dbReference type="EMBL" id="KAJ7028852.1"/>
    </source>
</evidence>
<dbReference type="EMBL" id="JARJCM010000108">
    <property type="protein sequence ID" value="KAJ7028852.1"/>
    <property type="molecule type" value="Genomic_DNA"/>
</dbReference>
<accession>A0AAD6RZL9</accession>
<feature type="signal peptide" evidence="1">
    <location>
        <begin position="1"/>
        <end position="23"/>
    </location>
</feature>
<dbReference type="Pfam" id="PF14040">
    <property type="entry name" value="DNase_NucA_NucB"/>
    <property type="match status" value="1"/>
</dbReference>
<dbReference type="EMBL" id="JARJCM010000422">
    <property type="protein sequence ID" value="KAJ7017245.1"/>
    <property type="molecule type" value="Genomic_DNA"/>
</dbReference>
<evidence type="ECO:0000259" key="2">
    <source>
        <dbReference type="Pfam" id="PF14040"/>
    </source>
</evidence>
<feature type="domain" description="Deoxyribonuclease NucA/NucB" evidence="2">
    <location>
        <begin position="318"/>
        <end position="370"/>
    </location>
</feature>
<gene>
    <name evidence="4" type="ORF">C8F04DRAFT_1118254</name>
    <name evidence="3" type="ORF">C8F04DRAFT_1157068</name>
</gene>
<comment type="caution">
    <text evidence="3">The sequence shown here is derived from an EMBL/GenBank/DDBJ whole genome shotgun (WGS) entry which is preliminary data.</text>
</comment>
<sequence>MIPSRHPHASLPVTLLFLPFALCHPEWDAPNLAIPGPSSGSGNATGLNLSSKNTTSPLAFALSLSSSLTPLLIPHALTSRQEEEEECVVPGDILCAGEQRCCKPDETCEPTFCCPDIAQTCNNPTEICCEPGGPCCGRSPTGCCAPGATCCENTKYPVVCCSPGTACHVLGCCPNTAQKCNGATCCDTNAVCCPGSETGCCIPGAVCCGGECCAAGSTCDDGICGAADPTLTFRYLKGHNDELIENICRGMGGSNSDTLTYSGPASTKEARAAKDAKRVKQGCTPGLCDWTNTKKSCDEASLLFLYFLACHLSLAFQYPFASTDEGGGNRASGVVLCVPDYQNNWQGQLMAGWINALKNSGFKKGSKFNVKVTGIDCSKFKRDTGTITSTGQGSMLWPPLEYDPTNQSFIMVSLGDLPVGSYSLKVNLTAGAVTSASLVDNEGEGVVNVMTVPTPGRPMQISFDLEYDGIGVGLALFTNDTRTNVSYTAVGTPSVTTGTPSLTTGTTMETAPTAPTASGGLIGIEPSWLSLLFLVLLVAHVA</sequence>